<organism evidence="1 2">
    <name type="scientific">Evansella caseinilytica</name>
    <dbReference type="NCBI Taxonomy" id="1503961"/>
    <lineage>
        <taxon>Bacteria</taxon>
        <taxon>Bacillati</taxon>
        <taxon>Bacillota</taxon>
        <taxon>Bacilli</taxon>
        <taxon>Bacillales</taxon>
        <taxon>Bacillaceae</taxon>
        <taxon>Evansella</taxon>
    </lineage>
</organism>
<name>A0A1H3TJC7_9BACI</name>
<accession>A0A1H3TJC7</accession>
<sequence length="157" mass="18482">MFKKSGIQRPRISLLRCLSAAHVRHVYAPLLEPAAPRPSCRCIVLLFELRLIMWMFKKSGIQRLRISLLRCLSAAHVRHVYAPLLEPAAPRPSCRCIVLLFELRFIMWMFKKASYRSHRIPLVVTAFSTCFFQQVRFPNDHSFIERFTHIVNRQCCR</sequence>
<dbReference type="Proteomes" id="UP000198935">
    <property type="component" value="Unassembled WGS sequence"/>
</dbReference>
<evidence type="ECO:0000313" key="2">
    <source>
        <dbReference type="Proteomes" id="UP000198935"/>
    </source>
</evidence>
<proteinExistence type="predicted"/>
<protein>
    <submittedName>
        <fullName evidence="1">Uncharacterized protein</fullName>
    </submittedName>
</protein>
<evidence type="ECO:0000313" key="1">
    <source>
        <dbReference type="EMBL" id="SDZ50383.1"/>
    </source>
</evidence>
<gene>
    <name evidence="1" type="ORF">SAMN05421736_11511</name>
</gene>
<dbReference type="AlphaFoldDB" id="A0A1H3TJC7"/>
<dbReference type="EMBL" id="FNPI01000015">
    <property type="protein sequence ID" value="SDZ50383.1"/>
    <property type="molecule type" value="Genomic_DNA"/>
</dbReference>
<keyword evidence="2" id="KW-1185">Reference proteome</keyword>
<reference evidence="2" key="1">
    <citation type="submission" date="2016-10" db="EMBL/GenBank/DDBJ databases">
        <authorList>
            <person name="Varghese N."/>
            <person name="Submissions S."/>
        </authorList>
    </citation>
    <scope>NUCLEOTIDE SEQUENCE [LARGE SCALE GENOMIC DNA]</scope>
    <source>
        <strain evidence="2">SP</strain>
    </source>
</reference>